<dbReference type="KEGG" id="xin:Q7W82_14050"/>
<dbReference type="SUPFAM" id="SSF56349">
    <property type="entry name" value="DNA breaking-rejoining enzymes"/>
    <property type="match status" value="1"/>
</dbReference>
<accession>A0AAU8I1Q2</accession>
<sequence length="395" mass="44858">MKLTVPFIGKAPPGRHGDGGGLYLLVKQDRRKTWVFRYRDRTTGRQRDKGLGPFPDIKLAEARELAAGCRSQLRLGIDPIASRRVALERAKAEQGRMLTFGECAKRFIAANQPSWRNAKHADQWQSTIDTHCRAFLNLPVSEVDTNHVYSALYAIWESTTETATRLRGRIERVLDWASVNKLRSGDNPARWKGNLQHLLPPPEPLKKVEHRPALPYAEMPEFMKKLQQRRELSALALQFQVLTATRPGEATGAKWEEIDWKQKLWTVPPNRTKTKKAHEVPLSGHAIALLKKIPNEGKPHLFPGKANRPIVTASPLKVLRTIPGAEDATCHGFRSSFRDWAADKTKHERDIIEMSLAHKVVGRVEAAYLRTKMLEKRAALMEDWGNYCLKITDSR</sequence>
<reference evidence="8 10" key="1">
    <citation type="journal article" date="2022" name="Curr. Microbiol.">
        <title>Xanthomonas indica sp. nov., a Novel Member of Non-Pathogenic Xanthomonas Community from Healthy Rice Seeds.</title>
        <authorList>
            <person name="Rana R."/>
            <person name="Madhavan V.N."/>
            <person name="Saroha T."/>
            <person name="Bansal K."/>
            <person name="Kaur A."/>
            <person name="Sonti R.V."/>
            <person name="Patel H.K."/>
            <person name="Patil P.B."/>
        </authorList>
    </citation>
    <scope>NUCLEOTIDE SEQUENCE [LARGE SCALE GENOMIC DNA]</scope>
    <source>
        <strain evidence="8 10">PPL560</strain>
    </source>
</reference>
<protein>
    <submittedName>
        <fullName evidence="9">Integrase arm-type DNA-binding domain-containing protein</fullName>
    </submittedName>
</protein>
<dbReference type="CDD" id="cd00801">
    <property type="entry name" value="INT_P4_C"/>
    <property type="match status" value="1"/>
</dbReference>
<reference evidence="9" key="3">
    <citation type="submission" date="2023-08" db="EMBL/GenBank/DDBJ databases">
        <title>Complete genome sequence of Xanthomonas indica.</title>
        <authorList>
            <person name="Patil P.B."/>
            <person name="Rana R."/>
        </authorList>
    </citation>
    <scope>NUCLEOTIDE SEQUENCE</scope>
    <source>
        <strain evidence="9">PPL560</strain>
    </source>
</reference>
<evidence type="ECO:0000259" key="7">
    <source>
        <dbReference type="PROSITE" id="PS51900"/>
    </source>
</evidence>
<keyword evidence="4" id="KW-0233">DNA recombination</keyword>
<dbReference type="Gene3D" id="3.30.160.390">
    <property type="entry name" value="Integrase, DNA-binding domain"/>
    <property type="match status" value="1"/>
</dbReference>
<dbReference type="EMBL" id="JAKJPQ010000003">
    <property type="protein sequence ID" value="MCI2260908.1"/>
    <property type="molecule type" value="Genomic_DNA"/>
</dbReference>
<keyword evidence="2" id="KW-0229">DNA integration</keyword>
<dbReference type="PANTHER" id="PTHR30629:SF6">
    <property type="entry name" value="PROPHAGE INTEGRASE INTA-RELATED"/>
    <property type="match status" value="1"/>
</dbReference>
<dbReference type="InterPro" id="IPR053876">
    <property type="entry name" value="Phage_int_M"/>
</dbReference>
<dbReference type="Gene3D" id="1.10.150.130">
    <property type="match status" value="1"/>
</dbReference>
<evidence type="ECO:0000313" key="9">
    <source>
        <dbReference type="EMBL" id="XCI79394.1"/>
    </source>
</evidence>
<evidence type="ECO:0000256" key="2">
    <source>
        <dbReference type="ARBA" id="ARBA00022908"/>
    </source>
</evidence>
<dbReference type="Pfam" id="PF22022">
    <property type="entry name" value="Phage_int_M"/>
    <property type="match status" value="1"/>
</dbReference>
<dbReference type="RefSeq" id="WP_242159019.1">
    <property type="nucleotide sequence ID" value="NZ_CP131914.1"/>
</dbReference>
<gene>
    <name evidence="8" type="ORF">L3V74_05085</name>
    <name evidence="9" type="ORF">Q7W82_14050</name>
</gene>
<dbReference type="GO" id="GO:0015074">
    <property type="term" value="P:DNA integration"/>
    <property type="evidence" value="ECO:0007669"/>
    <property type="project" value="UniProtKB-KW"/>
</dbReference>
<dbReference type="AlphaFoldDB" id="A0AAU8I1Q2"/>
<dbReference type="InterPro" id="IPR011010">
    <property type="entry name" value="DNA_brk_join_enz"/>
</dbReference>
<dbReference type="InterPro" id="IPR013762">
    <property type="entry name" value="Integrase-like_cat_sf"/>
</dbReference>
<dbReference type="EMBL" id="CP131914">
    <property type="protein sequence ID" value="XCI79394.1"/>
    <property type="molecule type" value="Genomic_DNA"/>
</dbReference>
<comment type="similarity">
    <text evidence="1">Belongs to the 'phage' integrase family.</text>
</comment>
<dbReference type="Proteomes" id="UP001430647">
    <property type="component" value="Unassembled WGS sequence"/>
</dbReference>
<organism evidence="9">
    <name type="scientific">Xanthomonas indica</name>
    <dbReference type="NCBI Taxonomy" id="2912242"/>
    <lineage>
        <taxon>Bacteria</taxon>
        <taxon>Pseudomonadati</taxon>
        <taxon>Pseudomonadota</taxon>
        <taxon>Gammaproteobacteria</taxon>
        <taxon>Lysobacterales</taxon>
        <taxon>Lysobacteraceae</taxon>
        <taxon>Xanthomonas</taxon>
    </lineage>
</organism>
<evidence type="ECO:0000259" key="6">
    <source>
        <dbReference type="PROSITE" id="PS51898"/>
    </source>
</evidence>
<dbReference type="GO" id="GO:0006310">
    <property type="term" value="P:DNA recombination"/>
    <property type="evidence" value="ECO:0007669"/>
    <property type="project" value="UniProtKB-KW"/>
</dbReference>
<feature type="domain" description="Core-binding (CB)" evidence="7">
    <location>
        <begin position="98"/>
        <end position="178"/>
    </location>
</feature>
<dbReference type="PROSITE" id="PS51900">
    <property type="entry name" value="CB"/>
    <property type="match status" value="1"/>
</dbReference>
<dbReference type="InterPro" id="IPR002104">
    <property type="entry name" value="Integrase_catalytic"/>
</dbReference>
<feature type="domain" description="Tyr recombinase" evidence="6">
    <location>
        <begin position="209"/>
        <end position="381"/>
    </location>
</feature>
<evidence type="ECO:0000313" key="10">
    <source>
        <dbReference type="Proteomes" id="UP001430647"/>
    </source>
</evidence>
<evidence type="ECO:0000256" key="3">
    <source>
        <dbReference type="ARBA" id="ARBA00023125"/>
    </source>
</evidence>
<dbReference type="Pfam" id="PF13356">
    <property type="entry name" value="Arm-DNA-bind_3"/>
    <property type="match status" value="1"/>
</dbReference>
<dbReference type="GO" id="GO:0003677">
    <property type="term" value="F:DNA binding"/>
    <property type="evidence" value="ECO:0007669"/>
    <property type="project" value="UniProtKB-UniRule"/>
</dbReference>
<dbReference type="PROSITE" id="PS51898">
    <property type="entry name" value="TYR_RECOMBINASE"/>
    <property type="match status" value="1"/>
</dbReference>
<name>A0AAU8I1Q2_9XANT</name>
<evidence type="ECO:0000256" key="4">
    <source>
        <dbReference type="ARBA" id="ARBA00023172"/>
    </source>
</evidence>
<keyword evidence="3 5" id="KW-0238">DNA-binding</keyword>
<dbReference type="InterPro" id="IPR044068">
    <property type="entry name" value="CB"/>
</dbReference>
<proteinExistence type="inferred from homology"/>
<dbReference type="PANTHER" id="PTHR30629">
    <property type="entry name" value="PROPHAGE INTEGRASE"/>
    <property type="match status" value="1"/>
</dbReference>
<keyword evidence="10" id="KW-1185">Reference proteome</keyword>
<dbReference type="Pfam" id="PF00589">
    <property type="entry name" value="Phage_integrase"/>
    <property type="match status" value="1"/>
</dbReference>
<dbReference type="InterPro" id="IPR025166">
    <property type="entry name" value="Integrase_DNA_bind_dom"/>
</dbReference>
<evidence type="ECO:0000256" key="5">
    <source>
        <dbReference type="PROSITE-ProRule" id="PRU01248"/>
    </source>
</evidence>
<dbReference type="InterPro" id="IPR038488">
    <property type="entry name" value="Integrase_DNA-bd_sf"/>
</dbReference>
<evidence type="ECO:0000256" key="1">
    <source>
        <dbReference type="ARBA" id="ARBA00008857"/>
    </source>
</evidence>
<reference evidence="8" key="2">
    <citation type="submission" date="2022-01" db="EMBL/GenBank/DDBJ databases">
        <authorList>
            <person name="Rana R."/>
            <person name="Patil P.B."/>
        </authorList>
    </citation>
    <scope>NUCLEOTIDE SEQUENCE</scope>
    <source>
        <strain evidence="8">PPL560</strain>
    </source>
</reference>
<dbReference type="Gene3D" id="1.10.443.10">
    <property type="entry name" value="Intergrase catalytic core"/>
    <property type="match status" value="1"/>
</dbReference>
<dbReference type="InterPro" id="IPR010998">
    <property type="entry name" value="Integrase_recombinase_N"/>
</dbReference>
<evidence type="ECO:0000313" key="8">
    <source>
        <dbReference type="EMBL" id="MCI2260908.1"/>
    </source>
</evidence>
<dbReference type="InterPro" id="IPR050808">
    <property type="entry name" value="Phage_Integrase"/>
</dbReference>